<accession>A0A2P6PMG9</accession>
<dbReference type="GO" id="GO:0006629">
    <property type="term" value="P:lipid metabolic process"/>
    <property type="evidence" value="ECO:0007669"/>
    <property type="project" value="InterPro"/>
</dbReference>
<dbReference type="InterPro" id="IPR017946">
    <property type="entry name" value="PLC-like_Pdiesterase_TIM-brl"/>
</dbReference>
<dbReference type="STRING" id="74649.A0A2P6PMG9"/>
<sequence length="153" mass="17407">MVKIGLRTVMNMIKANQVCWFSLIDRKRRLLIEGIAYQWNYMVENQCKSTIPFSFSFLLPRSKCTTFIDGDNGMKAGTCGNRGESSLMMNKTKSIILMNYFSSNPNIIRSCNDNPDPLLDMIKTCQVATANQWPNFVAADFYTENATYINATI</sequence>
<gene>
    <name evidence="1" type="ORF">RchiOBHm_Chr6g0257801</name>
</gene>
<evidence type="ECO:0000313" key="2">
    <source>
        <dbReference type="Proteomes" id="UP000238479"/>
    </source>
</evidence>
<dbReference type="Pfam" id="PF26178">
    <property type="entry name" value="PI-PLC_cat"/>
    <property type="match status" value="1"/>
</dbReference>
<protein>
    <submittedName>
        <fullName evidence="1">Putative PLC-like phosphodiesterase, TIM beta/alpha-barrel domain-containing protein</fullName>
    </submittedName>
</protein>
<name>A0A2P6PMG9_ROSCH</name>
<dbReference type="PANTHER" id="PTHR13593">
    <property type="match status" value="1"/>
</dbReference>
<dbReference type="AlphaFoldDB" id="A0A2P6PMG9"/>
<evidence type="ECO:0000313" key="1">
    <source>
        <dbReference type="EMBL" id="PRQ23121.1"/>
    </source>
</evidence>
<dbReference type="InterPro" id="IPR051057">
    <property type="entry name" value="PI-PLC_domain"/>
</dbReference>
<organism evidence="1 2">
    <name type="scientific">Rosa chinensis</name>
    <name type="common">China rose</name>
    <dbReference type="NCBI Taxonomy" id="74649"/>
    <lineage>
        <taxon>Eukaryota</taxon>
        <taxon>Viridiplantae</taxon>
        <taxon>Streptophyta</taxon>
        <taxon>Embryophyta</taxon>
        <taxon>Tracheophyta</taxon>
        <taxon>Spermatophyta</taxon>
        <taxon>Magnoliopsida</taxon>
        <taxon>eudicotyledons</taxon>
        <taxon>Gunneridae</taxon>
        <taxon>Pentapetalae</taxon>
        <taxon>rosids</taxon>
        <taxon>fabids</taxon>
        <taxon>Rosales</taxon>
        <taxon>Rosaceae</taxon>
        <taxon>Rosoideae</taxon>
        <taxon>Rosoideae incertae sedis</taxon>
        <taxon>Rosa</taxon>
    </lineage>
</organism>
<reference evidence="1 2" key="1">
    <citation type="journal article" date="2018" name="Nat. Genet.">
        <title>The Rosa genome provides new insights in the design of modern roses.</title>
        <authorList>
            <person name="Bendahmane M."/>
        </authorList>
    </citation>
    <scope>NUCLEOTIDE SEQUENCE [LARGE SCALE GENOMIC DNA]</scope>
    <source>
        <strain evidence="2">cv. Old Blush</strain>
    </source>
</reference>
<dbReference type="Gramene" id="PRQ23121">
    <property type="protein sequence ID" value="PRQ23121"/>
    <property type="gene ID" value="RchiOBHm_Chr6g0257801"/>
</dbReference>
<dbReference type="PANTHER" id="PTHR13593:SF140">
    <property type="entry name" value="PLC-LIKE PHOSPHODIESTERASE"/>
    <property type="match status" value="1"/>
</dbReference>
<dbReference type="Proteomes" id="UP000238479">
    <property type="component" value="Chromosome 6"/>
</dbReference>
<keyword evidence="2" id="KW-1185">Reference proteome</keyword>
<proteinExistence type="predicted"/>
<dbReference type="GO" id="GO:0008081">
    <property type="term" value="F:phosphoric diester hydrolase activity"/>
    <property type="evidence" value="ECO:0007669"/>
    <property type="project" value="InterPro"/>
</dbReference>
<dbReference type="EMBL" id="PDCK01000044">
    <property type="protein sequence ID" value="PRQ23121.1"/>
    <property type="molecule type" value="Genomic_DNA"/>
</dbReference>
<dbReference type="SUPFAM" id="SSF51695">
    <property type="entry name" value="PLC-like phosphodiesterases"/>
    <property type="match status" value="1"/>
</dbReference>
<comment type="caution">
    <text evidence="1">The sequence shown here is derived from an EMBL/GenBank/DDBJ whole genome shotgun (WGS) entry which is preliminary data.</text>
</comment>